<dbReference type="EMBL" id="NAJO01000054">
    <property type="protein sequence ID" value="OQN97406.1"/>
    <property type="molecule type" value="Genomic_DNA"/>
</dbReference>
<feature type="coiled-coil region" evidence="2">
    <location>
        <begin position="200"/>
        <end position="248"/>
    </location>
</feature>
<dbReference type="AlphaFoldDB" id="A0A1V8SE27"/>
<accession>A0A1V8SE27</accession>
<comment type="caution">
    <text evidence="5">The sequence shown here is derived from an EMBL/GenBank/DDBJ whole genome shotgun (WGS) entry which is preliminary data.</text>
</comment>
<keyword evidence="6" id="KW-1185">Reference proteome</keyword>
<dbReference type="InterPro" id="IPR009449">
    <property type="entry name" value="Sec2_N"/>
</dbReference>
<dbReference type="OrthoDB" id="5560525at2759"/>
<dbReference type="InterPro" id="IPR040351">
    <property type="entry name" value="RAB3IL/RAB3IP/Sec2"/>
</dbReference>
<feature type="domain" description="GDP/GTP exchange factor Sec2 N-terminal" evidence="4">
    <location>
        <begin position="152"/>
        <end position="219"/>
    </location>
</feature>
<organism evidence="5 6">
    <name type="scientific">Cryoendolithus antarcticus</name>
    <dbReference type="NCBI Taxonomy" id="1507870"/>
    <lineage>
        <taxon>Eukaryota</taxon>
        <taxon>Fungi</taxon>
        <taxon>Dikarya</taxon>
        <taxon>Ascomycota</taxon>
        <taxon>Pezizomycotina</taxon>
        <taxon>Dothideomycetes</taxon>
        <taxon>Dothideomycetidae</taxon>
        <taxon>Cladosporiales</taxon>
        <taxon>Cladosporiaceae</taxon>
        <taxon>Cryoendolithus</taxon>
    </lineage>
</organism>
<evidence type="ECO:0000313" key="6">
    <source>
        <dbReference type="Proteomes" id="UP000192596"/>
    </source>
</evidence>
<dbReference type="GO" id="GO:0051286">
    <property type="term" value="C:cell tip"/>
    <property type="evidence" value="ECO:0007669"/>
    <property type="project" value="TreeGrafter"/>
</dbReference>
<dbReference type="GO" id="GO:0005085">
    <property type="term" value="F:guanyl-nucleotide exchange factor activity"/>
    <property type="evidence" value="ECO:0007669"/>
    <property type="project" value="InterPro"/>
</dbReference>
<proteinExistence type="predicted"/>
<dbReference type="STRING" id="1507870.A0A1V8SE27"/>
<feature type="region of interest" description="Disordered" evidence="3">
    <location>
        <begin position="1"/>
        <end position="36"/>
    </location>
</feature>
<keyword evidence="1 2" id="KW-0175">Coiled coil</keyword>
<protein>
    <recommendedName>
        <fullName evidence="4">GDP/GTP exchange factor Sec2 N-terminal domain-containing protein</fullName>
    </recommendedName>
</protein>
<gene>
    <name evidence="5" type="ORF">B0A48_16565</name>
</gene>
<dbReference type="PANTHER" id="PTHR14430:SF4">
    <property type="entry name" value="GDP_GTP EXCHANGE FACTOR SEC2 N-TERMINAL DOMAIN-CONTAINING PROTEIN"/>
    <property type="match status" value="1"/>
</dbReference>
<evidence type="ECO:0000256" key="3">
    <source>
        <dbReference type="SAM" id="MobiDB-lite"/>
    </source>
</evidence>
<dbReference type="GO" id="GO:0006887">
    <property type="term" value="P:exocytosis"/>
    <property type="evidence" value="ECO:0007669"/>
    <property type="project" value="TreeGrafter"/>
</dbReference>
<dbReference type="GO" id="GO:0070319">
    <property type="term" value="C:Golgi to plasma membrane transport vesicle"/>
    <property type="evidence" value="ECO:0007669"/>
    <property type="project" value="TreeGrafter"/>
</dbReference>
<sequence length="267" mass="28729">MATNPYPSSPPKPHPAHQPHDSGLSLTASTDLSPEAQKRIADLEAELQLLTEKVASASQRFADYENEIRVLNAQVRQEKRKNASLDSTASVVDGSGEAGKAVGVAERALNGAAAQKPGISRFGSFMHARKAIGGLGATPEAEATNPLASAGAAAARERDLEAQLSQERDLRLAAEAKMGDTAGEVEELTATLFGQANEMVAVERKENARLKERIQFLERRDAKFGMRVQALEERDRERQRRLENLERAVGRAERVRGVLGGGAGEKG</sequence>
<dbReference type="PANTHER" id="PTHR14430">
    <property type="entry name" value="RABIN3-RELATED"/>
    <property type="match status" value="1"/>
</dbReference>
<dbReference type="Proteomes" id="UP000192596">
    <property type="component" value="Unassembled WGS sequence"/>
</dbReference>
<evidence type="ECO:0000313" key="5">
    <source>
        <dbReference type="EMBL" id="OQN97406.1"/>
    </source>
</evidence>
<dbReference type="Pfam" id="PF06428">
    <property type="entry name" value="Sec2p"/>
    <property type="match status" value="1"/>
</dbReference>
<evidence type="ECO:0000256" key="1">
    <source>
        <dbReference type="ARBA" id="ARBA00023054"/>
    </source>
</evidence>
<dbReference type="InParanoid" id="A0A1V8SE27"/>
<dbReference type="SUPFAM" id="SSF144284">
    <property type="entry name" value="Sec2 N-terminal region"/>
    <property type="match status" value="1"/>
</dbReference>
<evidence type="ECO:0000259" key="4">
    <source>
        <dbReference type="Pfam" id="PF06428"/>
    </source>
</evidence>
<reference evidence="6" key="1">
    <citation type="submission" date="2017-03" db="EMBL/GenBank/DDBJ databases">
        <title>Genomes of endolithic fungi from Antarctica.</title>
        <authorList>
            <person name="Coleine C."/>
            <person name="Masonjones S."/>
            <person name="Stajich J.E."/>
        </authorList>
    </citation>
    <scope>NUCLEOTIDE SEQUENCE [LARGE SCALE GENOMIC DNA]</scope>
    <source>
        <strain evidence="6">CCFEE 5527</strain>
    </source>
</reference>
<dbReference type="Gene3D" id="6.10.140.910">
    <property type="match status" value="1"/>
</dbReference>
<name>A0A1V8SE27_9PEZI</name>
<evidence type="ECO:0000256" key="2">
    <source>
        <dbReference type="SAM" id="Coils"/>
    </source>
</evidence>